<evidence type="ECO:0000259" key="5">
    <source>
        <dbReference type="PROSITE" id="PS50893"/>
    </source>
</evidence>
<dbReference type="SMART" id="SM00382">
    <property type="entry name" value="AAA"/>
    <property type="match status" value="1"/>
</dbReference>
<dbReference type="Pfam" id="PF08352">
    <property type="entry name" value="oligo_HPY"/>
    <property type="match status" value="1"/>
</dbReference>
<proteinExistence type="inferred from homology"/>
<dbReference type="InterPro" id="IPR017871">
    <property type="entry name" value="ABC_transporter-like_CS"/>
</dbReference>
<protein>
    <submittedName>
        <fullName evidence="6">ATP-binding cassette domain-containing protein</fullName>
    </submittedName>
</protein>
<dbReference type="InterPro" id="IPR003439">
    <property type="entry name" value="ABC_transporter-like_ATP-bd"/>
</dbReference>
<dbReference type="NCBIfam" id="TIGR01727">
    <property type="entry name" value="oligo_HPY"/>
    <property type="match status" value="1"/>
</dbReference>
<dbReference type="GO" id="GO:0005524">
    <property type="term" value="F:ATP binding"/>
    <property type="evidence" value="ECO:0007669"/>
    <property type="project" value="UniProtKB-KW"/>
</dbReference>
<dbReference type="FunFam" id="3.40.50.300:FF:000016">
    <property type="entry name" value="Oligopeptide ABC transporter ATP-binding component"/>
    <property type="match status" value="1"/>
</dbReference>
<sequence>MSENSIILQIKNLSKDFEVKGRGLGGKKSVLHALKDISLDIREGEVLGIIGESGCGKSTLGRCLVGLHKPTGGDILFEGKSILNLSSRERFELCKNIQMVFQDPYSSLDPRHTAADSVSEPMIVHKTVKGRKELEKKVLELFHQVGLDIQHMNRYPHEFSGGQRQRLNVARAISIQPKVVVCDEPVSALDVSIQAQVINLLKGLQKKYHLTYVFISHDLSVVKYVSDRIAIMYLGQIVELCSGGDIYKNPLHPYTKALLSAIPPESPDENKERITLEGEISSPIGDREGCALAGRCPACMERCKKEVPPLLSYGEEGHQVACFLYESKIAQGGK</sequence>
<dbReference type="OrthoDB" id="9806285at2"/>
<dbReference type="Proteomes" id="UP000260680">
    <property type="component" value="Unassembled WGS sequence"/>
</dbReference>
<evidence type="ECO:0000256" key="2">
    <source>
        <dbReference type="ARBA" id="ARBA00022448"/>
    </source>
</evidence>
<evidence type="ECO:0000256" key="3">
    <source>
        <dbReference type="ARBA" id="ARBA00022741"/>
    </source>
</evidence>
<organism evidence="6 7">
    <name type="scientific">Lacrimispora amygdalina</name>
    <dbReference type="NCBI Taxonomy" id="253257"/>
    <lineage>
        <taxon>Bacteria</taxon>
        <taxon>Bacillati</taxon>
        <taxon>Bacillota</taxon>
        <taxon>Clostridia</taxon>
        <taxon>Lachnospirales</taxon>
        <taxon>Lachnospiraceae</taxon>
        <taxon>Lacrimispora</taxon>
    </lineage>
</organism>
<evidence type="ECO:0000256" key="4">
    <source>
        <dbReference type="ARBA" id="ARBA00022840"/>
    </source>
</evidence>
<dbReference type="Gene3D" id="3.40.50.300">
    <property type="entry name" value="P-loop containing nucleotide triphosphate hydrolases"/>
    <property type="match status" value="1"/>
</dbReference>
<dbReference type="InterPro" id="IPR050319">
    <property type="entry name" value="ABC_transp_ATP-bind"/>
</dbReference>
<dbReference type="GO" id="GO:0015833">
    <property type="term" value="P:peptide transport"/>
    <property type="evidence" value="ECO:0007669"/>
    <property type="project" value="InterPro"/>
</dbReference>
<evidence type="ECO:0000313" key="6">
    <source>
        <dbReference type="EMBL" id="RFZ79287.1"/>
    </source>
</evidence>
<evidence type="ECO:0000313" key="7">
    <source>
        <dbReference type="Proteomes" id="UP000260680"/>
    </source>
</evidence>
<comment type="caution">
    <text evidence="6">The sequence shown here is derived from an EMBL/GenBank/DDBJ whole genome shotgun (WGS) entry which is preliminary data.</text>
</comment>
<dbReference type="InterPro" id="IPR027417">
    <property type="entry name" value="P-loop_NTPase"/>
</dbReference>
<dbReference type="PANTHER" id="PTHR43776:SF7">
    <property type="entry name" value="D,D-DIPEPTIDE TRANSPORT ATP-BINDING PROTEIN DDPF-RELATED"/>
    <property type="match status" value="1"/>
</dbReference>
<dbReference type="InterPro" id="IPR003593">
    <property type="entry name" value="AAA+_ATPase"/>
</dbReference>
<dbReference type="CDD" id="cd03257">
    <property type="entry name" value="ABC_NikE_OppD_transporters"/>
    <property type="match status" value="1"/>
</dbReference>
<keyword evidence="4 6" id="KW-0067">ATP-binding</keyword>
<dbReference type="InterPro" id="IPR013563">
    <property type="entry name" value="Oligopep_ABC_C"/>
</dbReference>
<keyword evidence="2" id="KW-0813">Transport</keyword>
<dbReference type="AlphaFoldDB" id="A0A3E2NE41"/>
<accession>A0A3E2NE41</accession>
<gene>
    <name evidence="6" type="ORF">DS742_08665</name>
</gene>
<dbReference type="PROSITE" id="PS50893">
    <property type="entry name" value="ABC_TRANSPORTER_2"/>
    <property type="match status" value="1"/>
</dbReference>
<evidence type="ECO:0000256" key="1">
    <source>
        <dbReference type="ARBA" id="ARBA00005417"/>
    </source>
</evidence>
<reference evidence="6 7" key="1">
    <citation type="submission" date="2018-07" db="EMBL/GenBank/DDBJ databases">
        <title>New species, Clostridium PI-S10-A1B.</title>
        <authorList>
            <person name="Krishna G."/>
            <person name="Summeta K."/>
            <person name="Shikha S."/>
            <person name="Prabhu P.B."/>
            <person name="Suresh K."/>
        </authorList>
    </citation>
    <scope>NUCLEOTIDE SEQUENCE [LARGE SCALE GENOMIC DNA]</scope>
    <source>
        <strain evidence="6 7">PI-S10-A1B</strain>
    </source>
</reference>
<keyword evidence="3" id="KW-0547">Nucleotide-binding</keyword>
<comment type="similarity">
    <text evidence="1">Belongs to the ABC transporter superfamily.</text>
</comment>
<dbReference type="EMBL" id="QOHO01000025">
    <property type="protein sequence ID" value="RFZ79287.1"/>
    <property type="molecule type" value="Genomic_DNA"/>
</dbReference>
<dbReference type="Pfam" id="PF00005">
    <property type="entry name" value="ABC_tran"/>
    <property type="match status" value="1"/>
</dbReference>
<dbReference type="PROSITE" id="PS00211">
    <property type="entry name" value="ABC_TRANSPORTER_1"/>
    <property type="match status" value="1"/>
</dbReference>
<dbReference type="GO" id="GO:0055085">
    <property type="term" value="P:transmembrane transport"/>
    <property type="evidence" value="ECO:0007669"/>
    <property type="project" value="UniProtKB-ARBA"/>
</dbReference>
<name>A0A3E2NE41_9FIRM</name>
<feature type="domain" description="ABC transporter" evidence="5">
    <location>
        <begin position="8"/>
        <end position="259"/>
    </location>
</feature>
<dbReference type="SUPFAM" id="SSF52540">
    <property type="entry name" value="P-loop containing nucleoside triphosphate hydrolases"/>
    <property type="match status" value="1"/>
</dbReference>
<dbReference type="PANTHER" id="PTHR43776">
    <property type="entry name" value="TRANSPORT ATP-BINDING PROTEIN"/>
    <property type="match status" value="1"/>
</dbReference>
<dbReference type="GO" id="GO:0016887">
    <property type="term" value="F:ATP hydrolysis activity"/>
    <property type="evidence" value="ECO:0007669"/>
    <property type="project" value="InterPro"/>
</dbReference>
<dbReference type="RefSeq" id="WP_117416596.1">
    <property type="nucleotide sequence ID" value="NZ_QOHO01000025.1"/>
</dbReference>